<dbReference type="Gene3D" id="2.60.40.1210">
    <property type="entry name" value="Cellobiose dehydrogenase, cytochrome domain"/>
    <property type="match status" value="1"/>
</dbReference>
<keyword evidence="4" id="KW-0249">Electron transport</keyword>
<evidence type="ECO:0000256" key="1">
    <source>
        <dbReference type="ARBA" id="ARBA00004370"/>
    </source>
</evidence>
<keyword evidence="3 7" id="KW-0812">Transmembrane</keyword>
<feature type="transmembrane region" description="Helical" evidence="7">
    <location>
        <begin position="404"/>
        <end position="423"/>
    </location>
</feature>
<comment type="subcellular location">
    <subcellularLocation>
        <location evidence="1">Membrane</location>
    </subcellularLocation>
</comment>
<dbReference type="STRING" id="181874.A0A409YYC4"/>
<evidence type="ECO:0000259" key="8">
    <source>
        <dbReference type="SMART" id="SM00665"/>
    </source>
</evidence>
<dbReference type="CDD" id="cd08760">
    <property type="entry name" value="Cyt_b561_FRRS1_like"/>
    <property type="match status" value="1"/>
</dbReference>
<dbReference type="EMBL" id="NHTK01000175">
    <property type="protein sequence ID" value="PPR08032.1"/>
    <property type="molecule type" value="Genomic_DNA"/>
</dbReference>
<evidence type="ECO:0000256" key="3">
    <source>
        <dbReference type="ARBA" id="ARBA00022692"/>
    </source>
</evidence>
<name>A0A409YYC4_9AGAR</name>
<comment type="caution">
    <text evidence="9">The sequence shown here is derived from an EMBL/GenBank/DDBJ whole genome shotgun (WGS) entry which is preliminary data.</text>
</comment>
<dbReference type="InParanoid" id="A0A409YYC4"/>
<dbReference type="SUPFAM" id="SSF49344">
    <property type="entry name" value="CBD9-like"/>
    <property type="match status" value="1"/>
</dbReference>
<dbReference type="PANTHER" id="PTHR47797">
    <property type="entry name" value="DEHYDROGENASE, PUTATIVE (AFU_ORTHOLOGUE AFUA_8G05805)-RELATED"/>
    <property type="match status" value="1"/>
</dbReference>
<evidence type="ECO:0000313" key="9">
    <source>
        <dbReference type="EMBL" id="PPR08032.1"/>
    </source>
</evidence>
<dbReference type="AlphaFoldDB" id="A0A409YYC4"/>
<evidence type="ECO:0000256" key="2">
    <source>
        <dbReference type="ARBA" id="ARBA00022448"/>
    </source>
</evidence>
<dbReference type="Proteomes" id="UP000284842">
    <property type="component" value="Unassembled WGS sequence"/>
</dbReference>
<feature type="transmembrane region" description="Helical" evidence="7">
    <location>
        <begin position="199"/>
        <end position="222"/>
    </location>
</feature>
<feature type="transmembrane region" description="Helical" evidence="7">
    <location>
        <begin position="242"/>
        <end position="261"/>
    </location>
</feature>
<protein>
    <recommendedName>
        <fullName evidence="8">Cytochrome b561 domain-containing protein</fullName>
    </recommendedName>
</protein>
<keyword evidence="2" id="KW-0813">Transport</keyword>
<organism evidence="9 10">
    <name type="scientific">Panaeolus cyanescens</name>
    <dbReference type="NCBI Taxonomy" id="181874"/>
    <lineage>
        <taxon>Eukaryota</taxon>
        <taxon>Fungi</taxon>
        <taxon>Dikarya</taxon>
        <taxon>Basidiomycota</taxon>
        <taxon>Agaricomycotina</taxon>
        <taxon>Agaricomycetes</taxon>
        <taxon>Agaricomycetidae</taxon>
        <taxon>Agaricales</taxon>
        <taxon>Agaricineae</taxon>
        <taxon>Galeropsidaceae</taxon>
        <taxon>Panaeolus</taxon>
    </lineage>
</organism>
<accession>A0A409YYC4</accession>
<keyword evidence="5 7" id="KW-1133">Transmembrane helix</keyword>
<sequence length="454" mass="50552">MVTPSADVLPVCPPSSKAILRDDGIGTDKRLDGYVSRWTFWITITTLTTLRSGWGEQMINTHSVIMWKNTDGSISLSQRYARGYRQPEVVADPPRIAKLVEPRKSVTRPPNSLTFAFQVPVNHTLLRSHDASEKMIFATSSVTPAGKDVDANIPRHEHVGYFTFDLTKDFKDVTLAASPNNAPTAPQYTTGPLKKVEKLMILHGAIVSFGFLVLLPAGSLLGRYGRVIAPHKWFRLHRLSNGVIALPVITLGVLLGPLVVYNKETFRKHFANPHEVCGILLLFMYFAQISLGQYIHHRRLQIAKQGPVTKPHPPLNILHIVLGVSIIGLAFFQVRVRFLLLLACCSRRNRSVIMKRLSRLIIAVLILNLFLDHPGSQRSSMVGNTHESWAVVPLGSPSLEDMDHFIFALQILPIAYFGGYALLPRQLRQERAAAYAPLPRDTSDSAHLLADEGH</sequence>
<dbReference type="Pfam" id="PF16010">
    <property type="entry name" value="CDH-cyt"/>
    <property type="match status" value="1"/>
</dbReference>
<evidence type="ECO:0000313" key="10">
    <source>
        <dbReference type="Proteomes" id="UP000284842"/>
    </source>
</evidence>
<keyword evidence="6 7" id="KW-0472">Membrane</keyword>
<feature type="transmembrane region" description="Helical" evidence="7">
    <location>
        <begin position="273"/>
        <end position="295"/>
    </location>
</feature>
<dbReference type="GO" id="GO:0016020">
    <property type="term" value="C:membrane"/>
    <property type="evidence" value="ECO:0007669"/>
    <property type="project" value="UniProtKB-SubCell"/>
</dbReference>
<feature type="transmembrane region" description="Helical" evidence="7">
    <location>
        <begin position="315"/>
        <end position="332"/>
    </location>
</feature>
<dbReference type="OrthoDB" id="19261at2759"/>
<evidence type="ECO:0000256" key="6">
    <source>
        <dbReference type="ARBA" id="ARBA00023136"/>
    </source>
</evidence>
<evidence type="ECO:0000256" key="5">
    <source>
        <dbReference type="ARBA" id="ARBA00022989"/>
    </source>
</evidence>
<evidence type="ECO:0000256" key="7">
    <source>
        <dbReference type="SAM" id="Phobius"/>
    </source>
</evidence>
<dbReference type="InterPro" id="IPR006593">
    <property type="entry name" value="Cyt_b561/ferric_Rdtase_TM"/>
</dbReference>
<evidence type="ECO:0000256" key="4">
    <source>
        <dbReference type="ARBA" id="ARBA00022982"/>
    </source>
</evidence>
<dbReference type="Gene3D" id="1.20.120.1770">
    <property type="match status" value="1"/>
</dbReference>
<dbReference type="InterPro" id="IPR015920">
    <property type="entry name" value="Cellobiose_DH-like_cyt"/>
</dbReference>
<reference evidence="9 10" key="1">
    <citation type="journal article" date="2018" name="Evol. Lett.">
        <title>Horizontal gene cluster transfer increased hallucinogenic mushroom diversity.</title>
        <authorList>
            <person name="Reynolds H.T."/>
            <person name="Vijayakumar V."/>
            <person name="Gluck-Thaler E."/>
            <person name="Korotkin H.B."/>
            <person name="Matheny P.B."/>
            <person name="Slot J.C."/>
        </authorList>
    </citation>
    <scope>NUCLEOTIDE SEQUENCE [LARGE SCALE GENOMIC DNA]</scope>
    <source>
        <strain evidence="9 10">2629</strain>
    </source>
</reference>
<dbReference type="PANTHER" id="PTHR47797:SF3">
    <property type="entry name" value="CYTOCHROME B561 DOMAIN-CONTAINING PROTEIN"/>
    <property type="match status" value="1"/>
</dbReference>
<keyword evidence="10" id="KW-1185">Reference proteome</keyword>
<proteinExistence type="predicted"/>
<feature type="domain" description="Cytochrome b561" evidence="8">
    <location>
        <begin position="202"/>
        <end position="338"/>
    </location>
</feature>
<gene>
    <name evidence="9" type="ORF">CVT24_010873</name>
</gene>
<dbReference type="SMART" id="SM00665">
    <property type="entry name" value="B561"/>
    <property type="match status" value="1"/>
</dbReference>